<feature type="transmembrane region" description="Helical" evidence="10">
    <location>
        <begin position="65"/>
        <end position="83"/>
    </location>
</feature>
<evidence type="ECO:0000256" key="8">
    <source>
        <dbReference type="ARBA" id="ARBA00022989"/>
    </source>
</evidence>
<dbReference type="InterPro" id="IPR023298">
    <property type="entry name" value="ATPase_P-typ_TM_dom_sf"/>
</dbReference>
<dbReference type="PRINTS" id="PR00120">
    <property type="entry name" value="HATPASE"/>
</dbReference>
<dbReference type="Gene3D" id="3.40.1110.10">
    <property type="entry name" value="Calcium-transporting ATPase, cytoplasmic domain N"/>
    <property type="match status" value="1"/>
</dbReference>
<feature type="transmembrane region" description="Helical" evidence="10">
    <location>
        <begin position="844"/>
        <end position="865"/>
    </location>
</feature>
<name>A0A0F9PE60_9ZZZZ</name>
<evidence type="ECO:0000313" key="12">
    <source>
        <dbReference type="EMBL" id="KKN28434.1"/>
    </source>
</evidence>
<keyword evidence="9 10" id="KW-0472">Membrane</keyword>
<dbReference type="EMBL" id="LAZR01002564">
    <property type="protein sequence ID" value="KKN28434.1"/>
    <property type="molecule type" value="Genomic_DNA"/>
</dbReference>
<feature type="transmembrane region" description="Helical" evidence="10">
    <location>
        <begin position="296"/>
        <end position="320"/>
    </location>
</feature>
<evidence type="ECO:0000256" key="1">
    <source>
        <dbReference type="ARBA" id="ARBA00004127"/>
    </source>
</evidence>
<dbReference type="Pfam" id="PF13246">
    <property type="entry name" value="Cation_ATPase"/>
    <property type="match status" value="1"/>
</dbReference>
<comment type="caution">
    <text evidence="12">The sequence shown here is derived from an EMBL/GenBank/DDBJ whole genome shotgun (WGS) entry which is preliminary data.</text>
</comment>
<evidence type="ECO:0000256" key="7">
    <source>
        <dbReference type="ARBA" id="ARBA00022967"/>
    </source>
</evidence>
<dbReference type="InterPro" id="IPR023299">
    <property type="entry name" value="ATPase_P-typ_cyto_dom_N"/>
</dbReference>
<evidence type="ECO:0000256" key="10">
    <source>
        <dbReference type="SAM" id="Phobius"/>
    </source>
</evidence>
<feature type="transmembrane region" description="Helical" evidence="10">
    <location>
        <begin position="792"/>
        <end position="814"/>
    </location>
</feature>
<dbReference type="Pfam" id="PF00690">
    <property type="entry name" value="Cation_ATPase_N"/>
    <property type="match status" value="1"/>
</dbReference>
<evidence type="ECO:0000256" key="5">
    <source>
        <dbReference type="ARBA" id="ARBA00022840"/>
    </source>
</evidence>
<feature type="transmembrane region" description="Helical" evidence="10">
    <location>
        <begin position="885"/>
        <end position="909"/>
    </location>
</feature>
<dbReference type="PANTHER" id="PTHR42861">
    <property type="entry name" value="CALCIUM-TRANSPORTING ATPASE"/>
    <property type="match status" value="1"/>
</dbReference>
<evidence type="ECO:0000256" key="9">
    <source>
        <dbReference type="ARBA" id="ARBA00023136"/>
    </source>
</evidence>
<evidence type="ECO:0000256" key="6">
    <source>
        <dbReference type="ARBA" id="ARBA00022842"/>
    </source>
</evidence>
<dbReference type="Gene3D" id="3.40.50.1000">
    <property type="entry name" value="HAD superfamily/HAD-like"/>
    <property type="match status" value="1"/>
</dbReference>
<dbReference type="NCBIfam" id="TIGR01494">
    <property type="entry name" value="ATPase_P-type"/>
    <property type="match status" value="4"/>
</dbReference>
<feature type="transmembrane region" description="Helical" evidence="10">
    <location>
        <begin position="95"/>
        <end position="114"/>
    </location>
</feature>
<dbReference type="SFLD" id="SFLDF00027">
    <property type="entry name" value="p-type_atpase"/>
    <property type="match status" value="1"/>
</dbReference>
<evidence type="ECO:0000256" key="3">
    <source>
        <dbReference type="ARBA" id="ARBA00022692"/>
    </source>
</evidence>
<dbReference type="GO" id="GO:0016887">
    <property type="term" value="F:ATP hydrolysis activity"/>
    <property type="evidence" value="ECO:0007669"/>
    <property type="project" value="InterPro"/>
</dbReference>
<keyword evidence="4" id="KW-0547">Nucleotide-binding</keyword>
<dbReference type="PRINTS" id="PR00119">
    <property type="entry name" value="CATATPASE"/>
</dbReference>
<feature type="transmembrane region" description="Helical" evidence="10">
    <location>
        <begin position="915"/>
        <end position="934"/>
    </location>
</feature>
<evidence type="ECO:0000256" key="4">
    <source>
        <dbReference type="ARBA" id="ARBA00022741"/>
    </source>
</evidence>
<dbReference type="FunFam" id="2.70.150.10:FF:000160">
    <property type="entry name" value="Sarcoplasmic/endoplasmic reticulum calcium ATPase 1"/>
    <property type="match status" value="1"/>
</dbReference>
<dbReference type="InterPro" id="IPR036412">
    <property type="entry name" value="HAD-like_sf"/>
</dbReference>
<feature type="domain" description="Cation-transporting P-type ATPase N-terminal" evidence="11">
    <location>
        <begin position="8"/>
        <end position="82"/>
    </location>
</feature>
<dbReference type="GO" id="GO:0016020">
    <property type="term" value="C:membrane"/>
    <property type="evidence" value="ECO:0007669"/>
    <property type="project" value="InterPro"/>
</dbReference>
<dbReference type="GO" id="GO:0012505">
    <property type="term" value="C:endomembrane system"/>
    <property type="evidence" value="ECO:0007669"/>
    <property type="project" value="UniProtKB-SubCell"/>
</dbReference>
<protein>
    <recommendedName>
        <fullName evidence="11">Cation-transporting P-type ATPase N-terminal domain-containing protein</fullName>
    </recommendedName>
</protein>
<dbReference type="InterPro" id="IPR006068">
    <property type="entry name" value="ATPase_P-typ_cation-transptr_C"/>
</dbReference>
<dbReference type="FunFam" id="3.40.50.1000:FF:000001">
    <property type="entry name" value="Phospholipid-transporting ATPase IC"/>
    <property type="match status" value="1"/>
</dbReference>
<dbReference type="Pfam" id="PF00122">
    <property type="entry name" value="E1-E2_ATPase"/>
    <property type="match status" value="1"/>
</dbReference>
<dbReference type="AlphaFoldDB" id="A0A0F9PE60"/>
<dbReference type="InterPro" id="IPR004014">
    <property type="entry name" value="ATPase_P-typ_cation-transptr_N"/>
</dbReference>
<dbReference type="SUPFAM" id="SSF81653">
    <property type="entry name" value="Calcium ATPase, transduction domain A"/>
    <property type="match status" value="1"/>
</dbReference>
<feature type="transmembrane region" description="Helical" evidence="10">
    <location>
        <begin position="723"/>
        <end position="746"/>
    </location>
</feature>
<dbReference type="SMART" id="SM00831">
    <property type="entry name" value="Cation_ATPase_N"/>
    <property type="match status" value="1"/>
</dbReference>
<comment type="subcellular location">
    <subcellularLocation>
        <location evidence="1">Endomembrane system</location>
        <topology evidence="1">Multi-pass membrane protein</topology>
    </subcellularLocation>
</comment>
<dbReference type="SFLD" id="SFLDS00003">
    <property type="entry name" value="Haloacid_Dehalogenase"/>
    <property type="match status" value="1"/>
</dbReference>
<dbReference type="Gene3D" id="1.20.1110.10">
    <property type="entry name" value="Calcium-transporting ATPase, transmembrane domain"/>
    <property type="match status" value="1"/>
</dbReference>
<reference evidence="12" key="1">
    <citation type="journal article" date="2015" name="Nature">
        <title>Complex archaea that bridge the gap between prokaryotes and eukaryotes.</title>
        <authorList>
            <person name="Spang A."/>
            <person name="Saw J.H."/>
            <person name="Jorgensen S.L."/>
            <person name="Zaremba-Niedzwiedzka K."/>
            <person name="Martijn J."/>
            <person name="Lind A.E."/>
            <person name="van Eijk R."/>
            <person name="Schleper C."/>
            <person name="Guy L."/>
            <person name="Ettema T.J."/>
        </authorList>
    </citation>
    <scope>NUCLEOTIDE SEQUENCE</scope>
</reference>
<dbReference type="InterPro" id="IPR059000">
    <property type="entry name" value="ATPase_P-type_domA"/>
</dbReference>
<evidence type="ECO:0000259" key="11">
    <source>
        <dbReference type="SMART" id="SM00831"/>
    </source>
</evidence>
<evidence type="ECO:0000256" key="2">
    <source>
        <dbReference type="ARBA" id="ARBA00022553"/>
    </source>
</evidence>
<keyword evidence="7" id="KW-1278">Translocase</keyword>
<dbReference type="SUPFAM" id="SSF81665">
    <property type="entry name" value="Calcium ATPase, transmembrane domain M"/>
    <property type="match status" value="1"/>
</dbReference>
<dbReference type="InterPro" id="IPR008250">
    <property type="entry name" value="ATPase_P-typ_transduc_dom_A_sf"/>
</dbReference>
<dbReference type="GO" id="GO:0005524">
    <property type="term" value="F:ATP binding"/>
    <property type="evidence" value="ECO:0007669"/>
    <property type="project" value="UniProtKB-KW"/>
</dbReference>
<proteinExistence type="predicted"/>
<gene>
    <name evidence="12" type="ORF">LCGC14_0854350</name>
</gene>
<keyword evidence="8 10" id="KW-1133">Transmembrane helix</keyword>
<organism evidence="12">
    <name type="scientific">marine sediment metagenome</name>
    <dbReference type="NCBI Taxonomy" id="412755"/>
    <lineage>
        <taxon>unclassified sequences</taxon>
        <taxon>metagenomes</taxon>
        <taxon>ecological metagenomes</taxon>
    </lineage>
</organism>
<dbReference type="SFLD" id="SFLDG00002">
    <property type="entry name" value="C1.7:_P-type_atpase_like"/>
    <property type="match status" value="1"/>
</dbReference>
<dbReference type="Gene3D" id="2.70.150.10">
    <property type="entry name" value="Calcium-transporting ATPase, cytoplasmic transduction domain A"/>
    <property type="match status" value="1"/>
</dbReference>
<keyword evidence="6" id="KW-0460">Magnesium</keyword>
<accession>A0A0F9PE60</accession>
<feature type="transmembrane region" description="Helical" evidence="10">
    <location>
        <begin position="261"/>
        <end position="284"/>
    </location>
</feature>
<dbReference type="InterPro" id="IPR044492">
    <property type="entry name" value="P_typ_ATPase_HD_dom"/>
</dbReference>
<dbReference type="InterPro" id="IPR001757">
    <property type="entry name" value="P_typ_ATPase"/>
</dbReference>
<dbReference type="SUPFAM" id="SSF56784">
    <property type="entry name" value="HAD-like"/>
    <property type="match status" value="1"/>
</dbReference>
<keyword evidence="5" id="KW-0067">ATP-binding</keyword>
<dbReference type="SUPFAM" id="SSF81660">
    <property type="entry name" value="Metal cation-transporting ATPase, ATP-binding domain N"/>
    <property type="match status" value="1"/>
</dbReference>
<sequence length="949" mass="106025">MMDLESIHAHSVDSKEVAEKLETSVEKGLEEIEAQKRLEEYGKNELVKEKGKSALQIFIGQFKDFLIYLLIFAIIISVLIGLYESTQSDEWPSEYTDAIVIGAILIVNAVLGFYQEYQAERSLESLKKLAPHFAKVRRDGRVIEIAVEEVVPGDIILVEDGDKFPADIRFFKEFSLYVDEAILTGESIPVKKQLKPVDEKMILADRTNLGYMNTIITRGNGEGIVIGTGMKTEIGKIAVSLQEEEEELSPFQKEVNKFGKMLGIIILIICGLVFLTEFILILVLGSTDPTKELIEAFEIAISLAVSAVPEGLIVVITVVMSIGMRKMADRNALVRKLTAVETLGRVNVICSDKTGTLTKNEMTVVKVFLDGNDYDVEGVGYALDGKIIDNSGKEVSVSYENYIKRFLEVCLFCNNSNVSRENKDSNETLVVGDPTEISLKVLAMKMNLDTTSEKLFEVPFDSDRKMMSVVSKIDNKNYALIKGAPDILLKNASKALMGGQEKPIEEVRDIILKKNEEYARNALRVLGIAYKPLEDNFKEEEIEKGYTYLGLVGIIDPARDEVKDAIEEARMAGIRTIMITGDHKITALAIAHEIGLTESNEAITGIELEEMNDDDLREKVKEVDVFARVTSEHKLRILRRLKELEFIVSMTGDGVNDAPAVKAAHVGVAMGLKGTEVTQEASEMILIDDNYATIVSAIEEGRGIFETTKGFFRYMLSTNFDEIFLILVAYIVIKLFVNVPTVFFALPVVPIQILWLNIATDGIPAMVLGLTPSDPDVMKEKPRRGFTLLPEIKGPVLLLGIYTSITDITLYLLLWTTLIPTWAQAGIDPQLTMDFLTVGSEANLYAISLAQTILFTNLVVCELLFVYTCTSNIKPFYLFPNKHLFWATGLSLALQLLILFTPMGLAFHVVPLIQWQYWVTLILGAFSVSVVDELRKWRMRKKKGYKIRN</sequence>
<dbReference type="PROSITE" id="PS00154">
    <property type="entry name" value="ATPASE_E1_E2"/>
    <property type="match status" value="1"/>
</dbReference>
<dbReference type="InterPro" id="IPR018303">
    <property type="entry name" value="ATPase_P-typ_P_site"/>
</dbReference>
<feature type="transmembrane region" description="Helical" evidence="10">
    <location>
        <begin position="752"/>
        <end position="771"/>
    </location>
</feature>
<dbReference type="InterPro" id="IPR023214">
    <property type="entry name" value="HAD_sf"/>
</dbReference>
<keyword evidence="3 10" id="KW-0812">Transmembrane</keyword>
<dbReference type="Pfam" id="PF00689">
    <property type="entry name" value="Cation_ATPase_C"/>
    <property type="match status" value="1"/>
</dbReference>
<keyword evidence="2" id="KW-0597">Phosphoprotein</keyword>